<feature type="domain" description="Transcription regulator PadR N-terminal" evidence="1">
    <location>
        <begin position="25"/>
        <end position="96"/>
    </location>
</feature>
<dbReference type="KEGG" id="ttf:THTE_4252"/>
<keyword evidence="3" id="KW-1185">Reference proteome</keyword>
<organism evidence="2 3">
    <name type="scientific">Thermogutta terrifontis</name>
    <dbReference type="NCBI Taxonomy" id="1331910"/>
    <lineage>
        <taxon>Bacteria</taxon>
        <taxon>Pseudomonadati</taxon>
        <taxon>Planctomycetota</taxon>
        <taxon>Planctomycetia</taxon>
        <taxon>Pirellulales</taxon>
        <taxon>Thermoguttaceae</taxon>
        <taxon>Thermogutta</taxon>
    </lineage>
</organism>
<evidence type="ECO:0000259" key="1">
    <source>
        <dbReference type="Pfam" id="PF03551"/>
    </source>
</evidence>
<dbReference type="Proteomes" id="UP000215086">
    <property type="component" value="Chromosome"/>
</dbReference>
<proteinExistence type="predicted"/>
<dbReference type="Gene3D" id="1.10.10.10">
    <property type="entry name" value="Winged helix-like DNA-binding domain superfamily/Winged helix DNA-binding domain"/>
    <property type="match status" value="1"/>
</dbReference>
<sequence length="132" mass="14604">MPDFIDCPCAGGTLDRLIQPAVPIVLAEGTIHGYPLAARVRERFSLGGQKPDMSGIYRFLKVMEERGLVASSWDLAHRGPARRRYAITPDGLRCLAQWVETLQRYRDGINDLLGAARIAVKKQAETAEAPRS</sequence>
<evidence type="ECO:0000313" key="3">
    <source>
        <dbReference type="Proteomes" id="UP000215086"/>
    </source>
</evidence>
<dbReference type="PANTHER" id="PTHR33169:SF14">
    <property type="entry name" value="TRANSCRIPTIONAL REGULATOR RV3488"/>
    <property type="match status" value="1"/>
</dbReference>
<accession>A0A286RLK0</accession>
<dbReference type="EMBL" id="CP018477">
    <property type="protein sequence ID" value="ASV76853.1"/>
    <property type="molecule type" value="Genomic_DNA"/>
</dbReference>
<reference evidence="2 3" key="1">
    <citation type="journal article" name="Front. Microbiol.">
        <title>Sugar Metabolism of the First Thermophilic Planctomycete Thermogutta terrifontis: Comparative Genomic and Transcriptomic Approaches.</title>
        <authorList>
            <person name="Elcheninov A.G."/>
            <person name="Menzel P."/>
            <person name="Gudbergsdottir S.R."/>
            <person name="Slesarev A.I."/>
            <person name="Kadnikov V.V."/>
            <person name="Krogh A."/>
            <person name="Bonch-Osmolovskaya E.A."/>
            <person name="Peng X."/>
            <person name="Kublanov I.V."/>
        </authorList>
    </citation>
    <scope>NUCLEOTIDE SEQUENCE [LARGE SCALE GENOMIC DNA]</scope>
    <source>
        <strain evidence="2 3">R1</strain>
    </source>
</reference>
<dbReference type="OrthoDB" id="9808017at2"/>
<dbReference type="RefSeq" id="WP_095416541.1">
    <property type="nucleotide sequence ID" value="NZ_CP018477.1"/>
</dbReference>
<protein>
    <submittedName>
        <fullName evidence="2">Transcriptional regulator, PadR-like family</fullName>
    </submittedName>
</protein>
<dbReference type="AlphaFoldDB" id="A0A286RLK0"/>
<dbReference type="InterPro" id="IPR036388">
    <property type="entry name" value="WH-like_DNA-bd_sf"/>
</dbReference>
<dbReference type="Pfam" id="PF03551">
    <property type="entry name" value="PadR"/>
    <property type="match status" value="1"/>
</dbReference>
<evidence type="ECO:0000313" key="2">
    <source>
        <dbReference type="EMBL" id="ASV76853.1"/>
    </source>
</evidence>
<dbReference type="InterPro" id="IPR036390">
    <property type="entry name" value="WH_DNA-bd_sf"/>
</dbReference>
<gene>
    <name evidence="2" type="ORF">THTE_4252</name>
</gene>
<dbReference type="InterPro" id="IPR052509">
    <property type="entry name" value="Metal_resp_DNA-bind_regulator"/>
</dbReference>
<dbReference type="InterPro" id="IPR005149">
    <property type="entry name" value="Tscrpt_reg_PadR_N"/>
</dbReference>
<dbReference type="PANTHER" id="PTHR33169">
    <property type="entry name" value="PADR-FAMILY TRANSCRIPTIONAL REGULATOR"/>
    <property type="match status" value="1"/>
</dbReference>
<dbReference type="SUPFAM" id="SSF46785">
    <property type="entry name" value="Winged helix' DNA-binding domain"/>
    <property type="match status" value="1"/>
</dbReference>
<name>A0A286RLK0_9BACT</name>